<dbReference type="Gene3D" id="1.10.340.70">
    <property type="match status" value="1"/>
</dbReference>
<feature type="domain" description="Integrase catalytic" evidence="4">
    <location>
        <begin position="1351"/>
        <end position="1510"/>
    </location>
</feature>
<keyword evidence="5" id="KW-0695">RNA-directed DNA polymerase</keyword>
<dbReference type="InterPro" id="IPR036397">
    <property type="entry name" value="RNaseH_sf"/>
</dbReference>
<dbReference type="Pfam" id="PF00665">
    <property type="entry name" value="rve"/>
    <property type="match status" value="1"/>
</dbReference>
<dbReference type="Gene3D" id="3.30.70.270">
    <property type="match status" value="2"/>
</dbReference>
<dbReference type="Pfam" id="PF17921">
    <property type="entry name" value="Integrase_H2C2"/>
    <property type="match status" value="1"/>
</dbReference>
<accession>A0A2U1NPL8</accession>
<feature type="compositionally biased region" description="Basic and acidic residues" evidence="2">
    <location>
        <begin position="122"/>
        <end position="137"/>
    </location>
</feature>
<dbReference type="Pfam" id="PF03732">
    <property type="entry name" value="Retrotrans_gag"/>
    <property type="match status" value="1"/>
</dbReference>
<dbReference type="InterPro" id="IPR012337">
    <property type="entry name" value="RNaseH-like_sf"/>
</dbReference>
<evidence type="ECO:0000259" key="3">
    <source>
        <dbReference type="PROSITE" id="PS50879"/>
    </source>
</evidence>
<reference evidence="5 6" key="1">
    <citation type="journal article" date="2018" name="Mol. Plant">
        <title>The genome of Artemisia annua provides insight into the evolution of Asteraceae family and artemisinin biosynthesis.</title>
        <authorList>
            <person name="Shen Q."/>
            <person name="Zhang L."/>
            <person name="Liao Z."/>
            <person name="Wang S."/>
            <person name="Yan T."/>
            <person name="Shi P."/>
            <person name="Liu M."/>
            <person name="Fu X."/>
            <person name="Pan Q."/>
            <person name="Wang Y."/>
            <person name="Lv Z."/>
            <person name="Lu X."/>
            <person name="Zhang F."/>
            <person name="Jiang W."/>
            <person name="Ma Y."/>
            <person name="Chen M."/>
            <person name="Hao X."/>
            <person name="Li L."/>
            <person name="Tang Y."/>
            <person name="Lv G."/>
            <person name="Zhou Y."/>
            <person name="Sun X."/>
            <person name="Brodelius P.E."/>
            <person name="Rose J.K.C."/>
            <person name="Tang K."/>
        </authorList>
    </citation>
    <scope>NUCLEOTIDE SEQUENCE [LARGE SCALE GENOMIC DNA]</scope>
    <source>
        <strain evidence="6">cv. Huhao1</strain>
        <tissue evidence="5">Leaf</tissue>
    </source>
</reference>
<dbReference type="GO" id="GO:0004523">
    <property type="term" value="F:RNA-DNA hybrid ribonuclease activity"/>
    <property type="evidence" value="ECO:0007669"/>
    <property type="project" value="InterPro"/>
</dbReference>
<dbReference type="Gene3D" id="3.10.10.10">
    <property type="entry name" value="HIV Type 1 Reverse Transcriptase, subunit A, domain 1"/>
    <property type="match status" value="1"/>
</dbReference>
<dbReference type="GO" id="GO:0003676">
    <property type="term" value="F:nucleic acid binding"/>
    <property type="evidence" value="ECO:0007669"/>
    <property type="project" value="InterPro"/>
</dbReference>
<dbReference type="SUPFAM" id="SSF56672">
    <property type="entry name" value="DNA/RNA polymerases"/>
    <property type="match status" value="1"/>
</dbReference>
<dbReference type="Pfam" id="PF17919">
    <property type="entry name" value="RT_RNaseH_2"/>
    <property type="match status" value="1"/>
</dbReference>
<gene>
    <name evidence="5" type="ORF">CTI12_AA243730</name>
</gene>
<evidence type="ECO:0000256" key="2">
    <source>
        <dbReference type="SAM" id="MobiDB-lite"/>
    </source>
</evidence>
<comment type="caution">
    <text evidence="5">The sequence shown here is derived from an EMBL/GenBank/DDBJ whole genome shotgun (WGS) entry which is preliminary data.</text>
</comment>
<dbReference type="InterPro" id="IPR021109">
    <property type="entry name" value="Peptidase_aspartic_dom_sf"/>
</dbReference>
<dbReference type="InterPro" id="IPR001584">
    <property type="entry name" value="Integrase_cat-core"/>
</dbReference>
<evidence type="ECO:0000256" key="1">
    <source>
        <dbReference type="ARBA" id="ARBA00023172"/>
    </source>
</evidence>
<dbReference type="PROSITE" id="PS50879">
    <property type="entry name" value="RNASE_H_1"/>
    <property type="match status" value="1"/>
</dbReference>
<dbReference type="GO" id="GO:0015074">
    <property type="term" value="P:DNA integration"/>
    <property type="evidence" value="ECO:0007669"/>
    <property type="project" value="InterPro"/>
</dbReference>
<dbReference type="GO" id="GO:0006310">
    <property type="term" value="P:DNA recombination"/>
    <property type="evidence" value="ECO:0007669"/>
    <property type="project" value="UniProtKB-KW"/>
</dbReference>
<protein>
    <submittedName>
        <fullName evidence="5">Reverse transcriptase domain-containing protein</fullName>
    </submittedName>
</protein>
<feature type="region of interest" description="Disordered" evidence="2">
    <location>
        <begin position="1"/>
        <end position="25"/>
    </location>
</feature>
<dbReference type="Proteomes" id="UP000245207">
    <property type="component" value="Unassembled WGS sequence"/>
</dbReference>
<dbReference type="CDD" id="cd01647">
    <property type="entry name" value="RT_LTR"/>
    <property type="match status" value="1"/>
</dbReference>
<proteinExistence type="predicted"/>
<evidence type="ECO:0000313" key="5">
    <source>
        <dbReference type="EMBL" id="PWA75453.1"/>
    </source>
</evidence>
<feature type="region of interest" description="Disordered" evidence="2">
    <location>
        <begin position="306"/>
        <end position="338"/>
    </location>
</feature>
<name>A0A2U1NPL8_ARTAN</name>
<dbReference type="SUPFAM" id="SSF53098">
    <property type="entry name" value="Ribonuclease H-like"/>
    <property type="match status" value="2"/>
</dbReference>
<dbReference type="Gene3D" id="3.30.420.10">
    <property type="entry name" value="Ribonuclease H-like superfamily/Ribonuclease H"/>
    <property type="match status" value="2"/>
</dbReference>
<dbReference type="PANTHER" id="PTHR48475">
    <property type="entry name" value="RIBONUCLEASE H"/>
    <property type="match status" value="1"/>
</dbReference>
<dbReference type="InterPro" id="IPR002156">
    <property type="entry name" value="RNaseH_domain"/>
</dbReference>
<dbReference type="InterPro" id="IPR005162">
    <property type="entry name" value="Retrotrans_gag_dom"/>
</dbReference>
<evidence type="ECO:0000259" key="4">
    <source>
        <dbReference type="PROSITE" id="PS50994"/>
    </source>
</evidence>
<feature type="region of interest" description="Disordered" evidence="2">
    <location>
        <begin position="72"/>
        <end position="152"/>
    </location>
</feature>
<dbReference type="Pfam" id="PF00078">
    <property type="entry name" value="RVT_1"/>
    <property type="match status" value="1"/>
</dbReference>
<sequence>MRGVPISTLGSVQHPTHNTRRNTKTMRGVLMPTLGLVIAESVIDLDDGAHRARALLDLEAEEFMTDWEDEFPQEKRRKRRKKNDSSSSSSSDNEDKETGHWKSRGRHREEEDEDISLPWRRQKVDASTRRISDYSDGKKRRMPANVKTYDGTGDPNDHLKIFESATTIESWPQPMWCHMFNSTLVGNARTWFSKLPRRSIDGFEALRKAFRLNFTQRKKCAKNPVELARVKQRQGESTSAYMERFKDECIHVKACPEVLKISGFMNGINNQELIKKLNDKVPQTFDELMKRTRSFIQGEAAAVDSKKGYSNYRPQEQSRRQSNDQSGNRNKTYRNDGVKEGKLDHLVKNIKEGKDRQRTVDKKEAPKDKADTIYMIQSWQRKVKQKVSQRFSSGDEISFPTLTADNAVAEPLTIEINAGGHDIHRMYVDGGASAEIMYEHCFKRLRPAIQSQLVPAATSLTGFTGEKIWPIGKIRLLVMVGNKEHSTKAWMNFMVIRSPSPYNGIIGRSGISALRAVPSTAHGMLKFPVEGGIVTLYNNAVPPEECNTVTCEATHTPEHGAAKIPNLKVAIHPDYPEQQVSLGGSLSDKGKAAVCALLQKNLDIFAWEPKHMTGVPRSISEHKLQIRQGYPPIRQKKRGQAPERAKAILEEVHKLVDAGIMREVYYHDWLSNPVMVKKSDGSWRMCVDFTDLNKACPQDCYPLPEIDWKVESLCGYPFKCFLDAYKGYHQIQMAKEDEEKTAFHTSQGVYCYTKMPFGLKNAGATYQRLVDNAFEKQVGRNLEVYVDDIVIKSHTEDEVVRDIEETFKTLRKINMKLNPKKCTFGATEGMFLGYLIEPDGIKPCPEKTEAVIQLPSPRTLKEVQSLNGKLAGLNRFLSKSADKSLPLFKTLKKCTKKGDFRWTTEAEEAFQQLKQTIAALPKLVAPRPGEELIMYLSATHGAVSAVLLTDRSSVQTPVYFVSKALKKTEINYSPMEKLVLALVFAAKRLRRYFQAHPIVVITDQPIKQVISKPDASGRLQKWSVLLGEHNISYRPRTAVKGQILADFIIEKPDTDDTPQHPKAELQEPWILFTDGSSCVDGSGAGLILTNPEGMKFTYALRFEFTATNNKAEYEALIAGLRIAARMGVRNLEANVDSRLVANQVSGEYEAKEENMIQYLEKTKSLIQGFDRFTIKQVPRGENKKSDALSKIASTSFAHLSKQVLVEILKDKSISEMEVSTVIEEEGPTWMTHIVDFISKGILPQEQKEARRIRRTAQRFELRDGVLYRRSFLQPWLRCVGPLQANYVLREIHAGSCSMHSGPRSVVARALRSGYYWPTMHHDVRDLVRKCSDYQVHKPIPRRPQHELTPITSPWPFYKWGIDIAGPFPVAAGGLKFLIVAIDYFTKWFEAKAVVTITGNQDKRFVWDNIVCRFGLPGEIISDNGKQFRDNPFKDWCEQLNIKQHFASVTHPQTNGLVECANRSRGEGIKARLDRHKGRWVEELSHVLWAHRTTIKVRNGDTPFSLIYGTEAVLPAEIGMPTIRTAEVNITTNDDERRIDLDLLEERRERAAIREEKAKSRMKGYYDAKVRSTSFRPGDFVYRENDSSRAEDTGKLGPKWEGPYEVVEALGKGAYKLRDKDGHELQRTWNVRNLKRCYL</sequence>
<dbReference type="Gene3D" id="3.10.20.370">
    <property type="match status" value="1"/>
</dbReference>
<dbReference type="Gene3D" id="2.40.70.10">
    <property type="entry name" value="Acid Proteases"/>
    <property type="match status" value="1"/>
</dbReference>
<dbReference type="OrthoDB" id="1738821at2759"/>
<dbReference type="CDD" id="cd09279">
    <property type="entry name" value="RNase_HI_like"/>
    <property type="match status" value="1"/>
</dbReference>
<feature type="domain" description="RNase H type-1" evidence="3">
    <location>
        <begin position="1065"/>
        <end position="1194"/>
    </location>
</feature>
<dbReference type="InterPro" id="IPR043128">
    <property type="entry name" value="Rev_trsase/Diguanyl_cyclase"/>
</dbReference>
<dbReference type="GO" id="GO:0003964">
    <property type="term" value="F:RNA-directed DNA polymerase activity"/>
    <property type="evidence" value="ECO:0007669"/>
    <property type="project" value="UniProtKB-KW"/>
</dbReference>
<dbReference type="InterPro" id="IPR000477">
    <property type="entry name" value="RT_dom"/>
</dbReference>
<dbReference type="PROSITE" id="PS50994">
    <property type="entry name" value="INTEGRASE"/>
    <property type="match status" value="1"/>
</dbReference>
<keyword evidence="5" id="KW-0548">Nucleotidyltransferase</keyword>
<dbReference type="CDD" id="cd00303">
    <property type="entry name" value="retropepsin_like"/>
    <property type="match status" value="1"/>
</dbReference>
<keyword evidence="1" id="KW-0233">DNA recombination</keyword>
<dbReference type="InterPro" id="IPR043502">
    <property type="entry name" value="DNA/RNA_pol_sf"/>
</dbReference>
<dbReference type="STRING" id="35608.A0A2U1NPL8"/>
<dbReference type="PANTHER" id="PTHR48475:SF2">
    <property type="entry name" value="RIBONUCLEASE H"/>
    <property type="match status" value="1"/>
</dbReference>
<organism evidence="5 6">
    <name type="scientific">Artemisia annua</name>
    <name type="common">Sweet wormwood</name>
    <dbReference type="NCBI Taxonomy" id="35608"/>
    <lineage>
        <taxon>Eukaryota</taxon>
        <taxon>Viridiplantae</taxon>
        <taxon>Streptophyta</taxon>
        <taxon>Embryophyta</taxon>
        <taxon>Tracheophyta</taxon>
        <taxon>Spermatophyta</taxon>
        <taxon>Magnoliopsida</taxon>
        <taxon>eudicotyledons</taxon>
        <taxon>Gunneridae</taxon>
        <taxon>Pentapetalae</taxon>
        <taxon>asterids</taxon>
        <taxon>campanulids</taxon>
        <taxon>Asterales</taxon>
        <taxon>Asteraceae</taxon>
        <taxon>Asteroideae</taxon>
        <taxon>Anthemideae</taxon>
        <taxon>Artemisiinae</taxon>
        <taxon>Artemisia</taxon>
    </lineage>
</organism>
<keyword evidence="5" id="KW-0808">Transferase</keyword>
<evidence type="ECO:0000313" key="6">
    <source>
        <dbReference type="Proteomes" id="UP000245207"/>
    </source>
</evidence>
<dbReference type="EMBL" id="PKPP01002409">
    <property type="protein sequence ID" value="PWA75453.1"/>
    <property type="molecule type" value="Genomic_DNA"/>
</dbReference>
<dbReference type="InterPro" id="IPR041588">
    <property type="entry name" value="Integrase_H2C2"/>
</dbReference>
<dbReference type="InterPro" id="IPR041577">
    <property type="entry name" value="RT_RNaseH_2"/>
</dbReference>
<dbReference type="Pfam" id="PF13456">
    <property type="entry name" value="RVT_3"/>
    <property type="match status" value="1"/>
</dbReference>
<keyword evidence="6" id="KW-1185">Reference proteome</keyword>